<sequence>MVVLACIKFVRLLLSQTFFLRFFLVEVTFHLNRNCPFTGITVDCINIGVCSNIALSTQMQ</sequence>
<feature type="chain" id="PRO_5035780172" evidence="1">
    <location>
        <begin position="16"/>
        <end position="60"/>
    </location>
</feature>
<proteinExistence type="predicted"/>
<name>A0A8T0J2P1_CERPU</name>
<evidence type="ECO:0000313" key="3">
    <source>
        <dbReference type="Proteomes" id="UP000822688"/>
    </source>
</evidence>
<accession>A0A8T0J2P1</accession>
<gene>
    <name evidence="2" type="ORF">KC19_2G294300</name>
</gene>
<organism evidence="2 3">
    <name type="scientific">Ceratodon purpureus</name>
    <name type="common">Fire moss</name>
    <name type="synonym">Dicranum purpureum</name>
    <dbReference type="NCBI Taxonomy" id="3225"/>
    <lineage>
        <taxon>Eukaryota</taxon>
        <taxon>Viridiplantae</taxon>
        <taxon>Streptophyta</taxon>
        <taxon>Embryophyta</taxon>
        <taxon>Bryophyta</taxon>
        <taxon>Bryophytina</taxon>
        <taxon>Bryopsida</taxon>
        <taxon>Dicranidae</taxon>
        <taxon>Pseudoditrichales</taxon>
        <taxon>Ditrichaceae</taxon>
        <taxon>Ceratodon</taxon>
    </lineage>
</organism>
<dbReference type="AlphaFoldDB" id="A0A8T0J2P1"/>
<dbReference type="EMBL" id="CM026422">
    <property type="protein sequence ID" value="KAG0589141.1"/>
    <property type="molecule type" value="Genomic_DNA"/>
</dbReference>
<keyword evidence="1" id="KW-0732">Signal</keyword>
<evidence type="ECO:0000256" key="1">
    <source>
        <dbReference type="SAM" id="SignalP"/>
    </source>
</evidence>
<reference evidence="2" key="1">
    <citation type="submission" date="2020-06" db="EMBL/GenBank/DDBJ databases">
        <title>WGS assembly of Ceratodon purpureus strain R40.</title>
        <authorList>
            <person name="Carey S.B."/>
            <person name="Jenkins J."/>
            <person name="Shu S."/>
            <person name="Lovell J.T."/>
            <person name="Sreedasyam A."/>
            <person name="Maumus F."/>
            <person name="Tiley G.P."/>
            <person name="Fernandez-Pozo N."/>
            <person name="Barry K."/>
            <person name="Chen C."/>
            <person name="Wang M."/>
            <person name="Lipzen A."/>
            <person name="Daum C."/>
            <person name="Saski C.A."/>
            <person name="Payton A.C."/>
            <person name="Mcbreen J.C."/>
            <person name="Conrad R.E."/>
            <person name="Kollar L.M."/>
            <person name="Olsson S."/>
            <person name="Huttunen S."/>
            <person name="Landis J.B."/>
            <person name="Wickett N.J."/>
            <person name="Johnson M.G."/>
            <person name="Rensing S.A."/>
            <person name="Grimwood J."/>
            <person name="Schmutz J."/>
            <person name="Mcdaniel S.F."/>
        </authorList>
    </citation>
    <scope>NUCLEOTIDE SEQUENCE</scope>
    <source>
        <strain evidence="2">R40</strain>
    </source>
</reference>
<dbReference type="Proteomes" id="UP000822688">
    <property type="component" value="Chromosome 2"/>
</dbReference>
<keyword evidence="3" id="KW-1185">Reference proteome</keyword>
<protein>
    <submittedName>
        <fullName evidence="2">Uncharacterized protein</fullName>
    </submittedName>
</protein>
<comment type="caution">
    <text evidence="2">The sequence shown here is derived from an EMBL/GenBank/DDBJ whole genome shotgun (WGS) entry which is preliminary data.</text>
</comment>
<feature type="signal peptide" evidence="1">
    <location>
        <begin position="1"/>
        <end position="15"/>
    </location>
</feature>
<evidence type="ECO:0000313" key="2">
    <source>
        <dbReference type="EMBL" id="KAG0589141.1"/>
    </source>
</evidence>